<feature type="coiled-coil region" evidence="1">
    <location>
        <begin position="245"/>
        <end position="272"/>
    </location>
</feature>
<dbReference type="AlphaFoldDB" id="A0A0A1UEX0"/>
<keyword evidence="4" id="KW-1185">Reference proteome</keyword>
<dbReference type="GeneID" id="14894223"/>
<reference evidence="3 4" key="1">
    <citation type="submission" date="2012-10" db="EMBL/GenBank/DDBJ databases">
        <authorList>
            <person name="Zafar N."/>
            <person name="Inman J."/>
            <person name="Hall N."/>
            <person name="Lorenzi H."/>
            <person name="Caler E."/>
        </authorList>
    </citation>
    <scope>NUCLEOTIDE SEQUENCE [LARGE SCALE GENOMIC DNA]</scope>
    <source>
        <strain evidence="3 4">IP1</strain>
    </source>
</reference>
<name>A0A0A1UEX0_ENTIV</name>
<accession>A0A0A1UEX0</accession>
<protein>
    <submittedName>
        <fullName evidence="3">Uncharacterized protein</fullName>
    </submittedName>
</protein>
<feature type="region of interest" description="Disordered" evidence="2">
    <location>
        <begin position="176"/>
        <end position="200"/>
    </location>
</feature>
<evidence type="ECO:0000256" key="2">
    <source>
        <dbReference type="SAM" id="MobiDB-lite"/>
    </source>
</evidence>
<dbReference type="OrthoDB" id="30610at2759"/>
<dbReference type="KEGG" id="eiv:EIN_428970"/>
<dbReference type="Proteomes" id="UP000014680">
    <property type="component" value="Unassembled WGS sequence"/>
</dbReference>
<keyword evidence="1" id="KW-0175">Coiled coil</keyword>
<dbReference type="EMBL" id="KB206168">
    <property type="protein sequence ID" value="ELP95151.1"/>
    <property type="molecule type" value="Genomic_DNA"/>
</dbReference>
<evidence type="ECO:0000313" key="4">
    <source>
        <dbReference type="Proteomes" id="UP000014680"/>
    </source>
</evidence>
<sequence>MLFLLIICASVRAFPYTNEQTAIIAKKITEIGAHLVNANEEVKNHKAEIDALMTKISKSSIDFAAANDQLSQLNMNILSLVRTDALETKAPVGDSLVDLDELYDGKKAKVVKKVSKKVAKKQQKKAKKVAQKAQAKKIAKKENKKATKKAEKKVMKKQAKKAQKKLLNPAKLNTSTKKEKKVVKVAKSSPKQPTGKITSAQKAQAKEAGIEAYRKVMRKYKAKISKEAHQAAKEGKDAKHSTAVIKIAKKAKKNLEKAKEEAKEAYRNAFRKTLKGMRKGHPCKPTTVIVTPVELVFPFSTIPQIRRAQIYMNNNWVKTCMKAWSLN</sequence>
<dbReference type="VEuPathDB" id="AmoebaDB:EIN_428970"/>
<feature type="coiled-coil region" evidence="1">
    <location>
        <begin position="116"/>
        <end position="165"/>
    </location>
</feature>
<gene>
    <name evidence="3" type="ORF">EIN_428970</name>
</gene>
<dbReference type="RefSeq" id="XP_004261922.1">
    <property type="nucleotide sequence ID" value="XM_004261874.1"/>
</dbReference>
<evidence type="ECO:0000313" key="3">
    <source>
        <dbReference type="EMBL" id="ELP95151.1"/>
    </source>
</evidence>
<proteinExistence type="predicted"/>
<organism evidence="3 4">
    <name type="scientific">Entamoeba invadens IP1</name>
    <dbReference type="NCBI Taxonomy" id="370355"/>
    <lineage>
        <taxon>Eukaryota</taxon>
        <taxon>Amoebozoa</taxon>
        <taxon>Evosea</taxon>
        <taxon>Archamoebae</taxon>
        <taxon>Mastigamoebida</taxon>
        <taxon>Entamoebidae</taxon>
        <taxon>Entamoeba</taxon>
    </lineage>
</organism>
<evidence type="ECO:0000256" key="1">
    <source>
        <dbReference type="SAM" id="Coils"/>
    </source>
</evidence>
<dbReference type="OMA" id="YREKATT"/>